<gene>
    <name evidence="1" type="ORF">BS47DRAFT_1353933</name>
</gene>
<sequence>MIPRPSRLHHVPPSKFIAVLANGAESECQRYTLKLIRDYSRRFNLGSGVEKDMRAAMDRVWRAVVDLDGGDAGAAGDPNADVS</sequence>
<dbReference type="Proteomes" id="UP000886523">
    <property type="component" value="Unassembled WGS sequence"/>
</dbReference>
<dbReference type="EMBL" id="MU129154">
    <property type="protein sequence ID" value="KAF9505423.1"/>
    <property type="molecule type" value="Genomic_DNA"/>
</dbReference>
<dbReference type="AlphaFoldDB" id="A0A9P6AGR0"/>
<evidence type="ECO:0000313" key="2">
    <source>
        <dbReference type="Proteomes" id="UP000886523"/>
    </source>
</evidence>
<evidence type="ECO:0000313" key="1">
    <source>
        <dbReference type="EMBL" id="KAF9505423.1"/>
    </source>
</evidence>
<accession>A0A9P6AGR0</accession>
<keyword evidence="2" id="KW-1185">Reference proteome</keyword>
<name>A0A9P6AGR0_9AGAM</name>
<reference evidence="1" key="1">
    <citation type="journal article" date="2020" name="Nat. Commun.">
        <title>Large-scale genome sequencing of mycorrhizal fungi provides insights into the early evolution of symbiotic traits.</title>
        <authorList>
            <person name="Miyauchi S."/>
            <person name="Kiss E."/>
            <person name="Kuo A."/>
            <person name="Drula E."/>
            <person name="Kohler A."/>
            <person name="Sanchez-Garcia M."/>
            <person name="Morin E."/>
            <person name="Andreopoulos B."/>
            <person name="Barry K.W."/>
            <person name="Bonito G."/>
            <person name="Buee M."/>
            <person name="Carver A."/>
            <person name="Chen C."/>
            <person name="Cichocki N."/>
            <person name="Clum A."/>
            <person name="Culley D."/>
            <person name="Crous P.W."/>
            <person name="Fauchery L."/>
            <person name="Girlanda M."/>
            <person name="Hayes R.D."/>
            <person name="Keri Z."/>
            <person name="LaButti K."/>
            <person name="Lipzen A."/>
            <person name="Lombard V."/>
            <person name="Magnuson J."/>
            <person name="Maillard F."/>
            <person name="Murat C."/>
            <person name="Nolan M."/>
            <person name="Ohm R.A."/>
            <person name="Pangilinan J."/>
            <person name="Pereira M.F."/>
            <person name="Perotto S."/>
            <person name="Peter M."/>
            <person name="Pfister S."/>
            <person name="Riley R."/>
            <person name="Sitrit Y."/>
            <person name="Stielow J.B."/>
            <person name="Szollosi G."/>
            <person name="Zifcakova L."/>
            <person name="Stursova M."/>
            <person name="Spatafora J.W."/>
            <person name="Tedersoo L."/>
            <person name="Vaario L.M."/>
            <person name="Yamada A."/>
            <person name="Yan M."/>
            <person name="Wang P."/>
            <person name="Xu J."/>
            <person name="Bruns T."/>
            <person name="Baldrian P."/>
            <person name="Vilgalys R."/>
            <person name="Dunand C."/>
            <person name="Henrissat B."/>
            <person name="Grigoriev I.V."/>
            <person name="Hibbett D."/>
            <person name="Nagy L.G."/>
            <person name="Martin F.M."/>
        </authorList>
    </citation>
    <scope>NUCLEOTIDE SEQUENCE</scope>
    <source>
        <strain evidence="1">UP504</strain>
    </source>
</reference>
<proteinExistence type="predicted"/>
<organism evidence="1 2">
    <name type="scientific">Hydnum rufescens UP504</name>
    <dbReference type="NCBI Taxonomy" id="1448309"/>
    <lineage>
        <taxon>Eukaryota</taxon>
        <taxon>Fungi</taxon>
        <taxon>Dikarya</taxon>
        <taxon>Basidiomycota</taxon>
        <taxon>Agaricomycotina</taxon>
        <taxon>Agaricomycetes</taxon>
        <taxon>Cantharellales</taxon>
        <taxon>Hydnaceae</taxon>
        <taxon>Hydnum</taxon>
    </lineage>
</organism>
<comment type="caution">
    <text evidence="1">The sequence shown here is derived from an EMBL/GenBank/DDBJ whole genome shotgun (WGS) entry which is preliminary data.</text>
</comment>
<protein>
    <submittedName>
        <fullName evidence="1">Uncharacterized protein</fullName>
    </submittedName>
</protein>